<evidence type="ECO:0000313" key="2">
    <source>
        <dbReference type="EMBL" id="KAH0810729.1"/>
    </source>
</evidence>
<feature type="compositionally biased region" description="Basic residues" evidence="1">
    <location>
        <begin position="214"/>
        <end position="226"/>
    </location>
</feature>
<gene>
    <name evidence="2" type="ORF">GEV33_012062</name>
</gene>
<comment type="caution">
    <text evidence="2">The sequence shown here is derived from an EMBL/GenBank/DDBJ whole genome shotgun (WGS) entry which is preliminary data.</text>
</comment>
<dbReference type="Proteomes" id="UP000719412">
    <property type="component" value="Unassembled WGS sequence"/>
</dbReference>
<evidence type="ECO:0000313" key="3">
    <source>
        <dbReference type="Proteomes" id="UP000719412"/>
    </source>
</evidence>
<keyword evidence="3" id="KW-1185">Reference proteome</keyword>
<name>A0A8J6L405_TENMO</name>
<dbReference type="EMBL" id="JABDTM020027308">
    <property type="protein sequence ID" value="KAH0810729.1"/>
    <property type="molecule type" value="Genomic_DNA"/>
</dbReference>
<protein>
    <submittedName>
        <fullName evidence="2">Uncharacterized protein</fullName>
    </submittedName>
</protein>
<reference evidence="2" key="2">
    <citation type="submission" date="2021-08" db="EMBL/GenBank/DDBJ databases">
        <authorList>
            <person name="Eriksson T."/>
        </authorList>
    </citation>
    <scope>NUCLEOTIDE SEQUENCE</scope>
    <source>
        <strain evidence="2">Stoneville</strain>
        <tissue evidence="2">Whole head</tissue>
    </source>
</reference>
<evidence type="ECO:0000256" key="1">
    <source>
        <dbReference type="SAM" id="MobiDB-lite"/>
    </source>
</evidence>
<dbReference type="AlphaFoldDB" id="A0A8J6L405"/>
<proteinExistence type="predicted"/>
<accession>A0A8J6L405</accession>
<reference evidence="2" key="1">
    <citation type="journal article" date="2020" name="J Insects Food Feed">
        <title>The yellow mealworm (Tenebrio molitor) genome: a resource for the emerging insects as food and feed industry.</title>
        <authorList>
            <person name="Eriksson T."/>
            <person name="Andere A."/>
            <person name="Kelstrup H."/>
            <person name="Emery V."/>
            <person name="Picard C."/>
        </authorList>
    </citation>
    <scope>NUCLEOTIDE SEQUENCE</scope>
    <source>
        <strain evidence="2">Stoneville</strain>
        <tissue evidence="2">Whole head</tissue>
    </source>
</reference>
<organism evidence="2 3">
    <name type="scientific">Tenebrio molitor</name>
    <name type="common">Yellow mealworm beetle</name>
    <dbReference type="NCBI Taxonomy" id="7067"/>
    <lineage>
        <taxon>Eukaryota</taxon>
        <taxon>Metazoa</taxon>
        <taxon>Ecdysozoa</taxon>
        <taxon>Arthropoda</taxon>
        <taxon>Hexapoda</taxon>
        <taxon>Insecta</taxon>
        <taxon>Pterygota</taxon>
        <taxon>Neoptera</taxon>
        <taxon>Endopterygota</taxon>
        <taxon>Coleoptera</taxon>
        <taxon>Polyphaga</taxon>
        <taxon>Cucujiformia</taxon>
        <taxon>Tenebrionidae</taxon>
        <taxon>Tenebrio</taxon>
    </lineage>
</organism>
<feature type="region of interest" description="Disordered" evidence="1">
    <location>
        <begin position="197"/>
        <end position="228"/>
    </location>
</feature>
<sequence length="341" mass="39378">MKMETVKTIGMCARPCNVFSFRLLRKYKLWRDRKDSEEDIDFYAMYYGIGDRKWGDHFRRKMMMFESMIESIFMKGAKIWGWKKQEEVEKMQEKSFRGVLGMDRKTPDYIVREECSSVAAWLSETVFRGRGPGASGFKSHRRRRIFFQGRNLRRAMDVCLCLLGADGRVVEGRATLFHGCCVLYSCCVAQKGKRRRESGRGWSGKVSRSPAAHKEKKKRGKNKPTARTKLPDDWQLEVFLSAETRGGEYTMGKIVTGGASAEITPRSVKDAVLLNTNSWKLDKMKQSFCKLSLLCRRTLLGWLEGIQYLTVRGWIRVWANFPAKSILINEPKKICIIIMKG</sequence>